<keyword evidence="3" id="KW-0699">rRNA-binding</keyword>
<evidence type="ECO:0000256" key="7">
    <source>
        <dbReference type="ARBA" id="ARBA00022946"/>
    </source>
</evidence>
<dbReference type="PANTHER" id="PTHR16276">
    <property type="entry name" value="PENTATRICOPEPTIDE REPEAT DOMAIN-CONTAINING PROTEIN 3"/>
    <property type="match status" value="1"/>
</dbReference>
<evidence type="ECO:0000256" key="1">
    <source>
        <dbReference type="ARBA" id="ARBA00004173"/>
    </source>
</evidence>
<sequence>MAAPSRHVGHYIQRNSRILLNNFEQLWSHRNFGWTSALRQQAAEANKEPTDTIVIPRKKTWSKEAVLEALSSTVGRDPTAYPYNFQDDPFLSPRTVNEFKLCSLSKESGKSAAKFFINNNPKYFTTDFAEPHIPCLMPETVSLLLEDVSEEALKERVSLRKVTAAVEMYDQLLQSGTAVSMETTYDLLDLICLYCDKDPVEEGGAQSEDMEEPGEEVRQGLGKQGLGRQGLGRPRRASDIMKSSWKENNNAERIFNLLPERDTRCYSALIRGMVKHGAHAKAFSIYTDLLNNRLTADVHIFNALLTAAPDVRDKYHERWGLFAELLNQMSQQKVQPNLSTFNSVLKALRRCGSLAKTQAIHTLNEMKAMGIAPSLASYDHILNAFSKAASSSGAVSTDILQEVMSELEGTSFTCQDPDDVLFFSTAMKICLNNKDLELGYRVFNLVEHGENWRLLGPLHKQSFFYQCFFKLLCMMEHIDVVLTWYRKLVPSLYYPNIQCLQDLLQALDTDSRLDLLPTIWKDIRALGHDNKVELVEELLMLMARDKHSAEVQEAFAACALDIKNVTEADRRKTPMEWSTTSLSNITSLLLRANKTQEAWATLKLFKSKNRVPKEPLLEDFLSVCCSDGSSQRAVELVQLSAAFCLSDTAKLAKRTLAELDLTEEQRAVLSELESTGESSG</sequence>
<keyword evidence="7" id="KW-0809">Transit peptide</keyword>
<dbReference type="EMBL" id="JBIYXZ010002087">
    <property type="protein sequence ID" value="KAL3045278.1"/>
    <property type="molecule type" value="Genomic_DNA"/>
</dbReference>
<dbReference type="Pfam" id="PF13812">
    <property type="entry name" value="PPR_3"/>
    <property type="match status" value="1"/>
</dbReference>
<keyword evidence="8" id="KW-0689">Ribosomal protein</keyword>
<comment type="caution">
    <text evidence="14">The sequence shown here is derived from an EMBL/GenBank/DDBJ whole genome shotgun (WGS) entry which is preliminary data.</text>
</comment>
<dbReference type="PANTHER" id="PTHR16276:SF1">
    <property type="entry name" value="SMALL RIBOSOMAL SUBUNIT PROTEIN MS39"/>
    <property type="match status" value="1"/>
</dbReference>
<gene>
    <name evidence="14" type="ORF">OYC64_013523</name>
</gene>
<dbReference type="InterPro" id="IPR011990">
    <property type="entry name" value="TPR-like_helical_dom_sf"/>
</dbReference>
<keyword evidence="5" id="KW-0810">Translation regulation</keyword>
<dbReference type="GO" id="GO:0005739">
    <property type="term" value="C:mitochondrion"/>
    <property type="evidence" value="ECO:0007669"/>
    <property type="project" value="UniProtKB-SubCell"/>
</dbReference>
<evidence type="ECO:0000313" key="15">
    <source>
        <dbReference type="Proteomes" id="UP001619887"/>
    </source>
</evidence>
<feature type="repeat" description="PPR" evidence="12">
    <location>
        <begin position="337"/>
        <end position="373"/>
    </location>
</feature>
<evidence type="ECO:0000256" key="12">
    <source>
        <dbReference type="PROSITE-ProRule" id="PRU00708"/>
    </source>
</evidence>
<dbReference type="Proteomes" id="UP001619887">
    <property type="component" value="Unassembled WGS sequence"/>
</dbReference>
<keyword evidence="15" id="KW-1185">Reference proteome</keyword>
<keyword evidence="9" id="KW-0496">Mitochondrion</keyword>
<dbReference type="GO" id="GO:0006417">
    <property type="term" value="P:regulation of translation"/>
    <property type="evidence" value="ECO:0007669"/>
    <property type="project" value="UniProtKB-KW"/>
</dbReference>
<dbReference type="InterPro" id="IPR002885">
    <property type="entry name" value="PPR_rpt"/>
</dbReference>
<evidence type="ECO:0000313" key="14">
    <source>
        <dbReference type="EMBL" id="KAL3045278.1"/>
    </source>
</evidence>
<keyword evidence="10" id="KW-0687">Ribonucleoprotein</keyword>
<reference evidence="14 15" key="1">
    <citation type="journal article" date="2022" name="G3 (Bethesda)">
        <title>Evaluating Illumina-, Nanopore-, and PacBio-based genome assembly strategies with the bald notothen, Trematomus borchgrevinki.</title>
        <authorList>
            <person name="Rayamajhi N."/>
            <person name="Cheng C.C."/>
            <person name="Catchen J.M."/>
        </authorList>
    </citation>
    <scope>NUCLEOTIDE SEQUENCE [LARGE SCALE GENOMIC DNA]</scope>
    <source>
        <strain evidence="14">AGRC-2024</strain>
    </source>
</reference>
<dbReference type="PROSITE" id="PS51375">
    <property type="entry name" value="PPR"/>
    <property type="match status" value="1"/>
</dbReference>
<evidence type="ECO:0000256" key="10">
    <source>
        <dbReference type="ARBA" id="ARBA00023274"/>
    </source>
</evidence>
<accession>A0ABD2FUD7</accession>
<keyword evidence="4" id="KW-0677">Repeat</keyword>
<evidence type="ECO:0000256" key="11">
    <source>
        <dbReference type="ARBA" id="ARBA00035134"/>
    </source>
</evidence>
<dbReference type="GO" id="GO:1990904">
    <property type="term" value="C:ribonucleoprotein complex"/>
    <property type="evidence" value="ECO:0007669"/>
    <property type="project" value="UniProtKB-KW"/>
</dbReference>
<dbReference type="GO" id="GO:0005840">
    <property type="term" value="C:ribosome"/>
    <property type="evidence" value="ECO:0007669"/>
    <property type="project" value="UniProtKB-KW"/>
</dbReference>
<evidence type="ECO:0000256" key="5">
    <source>
        <dbReference type="ARBA" id="ARBA00022845"/>
    </source>
</evidence>
<dbReference type="InterPro" id="IPR037387">
    <property type="entry name" value="PTCD3"/>
</dbReference>
<evidence type="ECO:0000256" key="3">
    <source>
        <dbReference type="ARBA" id="ARBA00022730"/>
    </source>
</evidence>
<dbReference type="InterPro" id="IPR055063">
    <property type="entry name" value="Rib_mS39_PPR"/>
</dbReference>
<organism evidence="14 15">
    <name type="scientific">Pagothenia borchgrevinki</name>
    <name type="common">Bald rockcod</name>
    <name type="synonym">Trematomus borchgrevinki</name>
    <dbReference type="NCBI Taxonomy" id="8213"/>
    <lineage>
        <taxon>Eukaryota</taxon>
        <taxon>Metazoa</taxon>
        <taxon>Chordata</taxon>
        <taxon>Craniata</taxon>
        <taxon>Vertebrata</taxon>
        <taxon>Euteleostomi</taxon>
        <taxon>Actinopterygii</taxon>
        <taxon>Neopterygii</taxon>
        <taxon>Teleostei</taxon>
        <taxon>Neoteleostei</taxon>
        <taxon>Acanthomorphata</taxon>
        <taxon>Eupercaria</taxon>
        <taxon>Perciformes</taxon>
        <taxon>Notothenioidei</taxon>
        <taxon>Nototheniidae</taxon>
        <taxon>Pagothenia</taxon>
    </lineage>
</organism>
<reference evidence="14 15" key="2">
    <citation type="journal article" date="2024" name="G3 (Bethesda)">
        <title>The genome of the cryopelagic Antarctic bald notothen, Trematomus borchgrevinki.</title>
        <authorList>
            <person name="Rayamajhi N."/>
            <person name="Rivera-Colon A.G."/>
            <person name="Minhas B.F."/>
            <person name="Cheng C.C."/>
            <person name="Catchen J.M."/>
        </authorList>
    </citation>
    <scope>NUCLEOTIDE SEQUENCE [LARGE SCALE GENOMIC DNA]</scope>
    <source>
        <strain evidence="14">AGRC-2024</strain>
    </source>
</reference>
<feature type="region of interest" description="Disordered" evidence="13">
    <location>
        <begin position="202"/>
        <end position="243"/>
    </location>
</feature>
<evidence type="ECO:0000256" key="8">
    <source>
        <dbReference type="ARBA" id="ARBA00022980"/>
    </source>
</evidence>
<evidence type="ECO:0000256" key="2">
    <source>
        <dbReference type="ARBA" id="ARBA00008551"/>
    </source>
</evidence>
<keyword evidence="6" id="KW-0694">RNA-binding</keyword>
<evidence type="ECO:0000256" key="4">
    <source>
        <dbReference type="ARBA" id="ARBA00022737"/>
    </source>
</evidence>
<protein>
    <recommendedName>
        <fullName evidence="11">Small ribosomal subunit protein mS39</fullName>
    </recommendedName>
</protein>
<dbReference type="AlphaFoldDB" id="A0ABD2FUD7"/>
<comment type="similarity">
    <text evidence="2">Belongs to the mitochondrion-specific ribosomal protein mS39 family.</text>
</comment>
<evidence type="ECO:0000256" key="13">
    <source>
        <dbReference type="SAM" id="MobiDB-lite"/>
    </source>
</evidence>
<evidence type="ECO:0000256" key="6">
    <source>
        <dbReference type="ARBA" id="ARBA00022884"/>
    </source>
</evidence>
<comment type="subcellular location">
    <subcellularLocation>
        <location evidence="1">Mitochondrion</location>
    </subcellularLocation>
</comment>
<dbReference type="GO" id="GO:0019843">
    <property type="term" value="F:rRNA binding"/>
    <property type="evidence" value="ECO:0007669"/>
    <property type="project" value="UniProtKB-KW"/>
</dbReference>
<dbReference type="Gene3D" id="1.25.40.10">
    <property type="entry name" value="Tetratricopeptide repeat domain"/>
    <property type="match status" value="2"/>
</dbReference>
<name>A0ABD2FUD7_PAGBO</name>
<evidence type="ECO:0000256" key="9">
    <source>
        <dbReference type="ARBA" id="ARBA00023128"/>
    </source>
</evidence>
<proteinExistence type="inferred from homology"/>
<dbReference type="Pfam" id="PF22330">
    <property type="entry name" value="Rib_mS39_PPR"/>
    <property type="match status" value="1"/>
</dbReference>